<dbReference type="Pfam" id="PF12730">
    <property type="entry name" value="ABC2_membrane_4"/>
    <property type="match status" value="1"/>
</dbReference>
<dbReference type="CDD" id="cd21809">
    <property type="entry name" value="ABC-2_lan_permease-like"/>
    <property type="match status" value="1"/>
</dbReference>
<feature type="transmembrane region" description="Helical" evidence="1">
    <location>
        <begin position="15"/>
        <end position="33"/>
    </location>
</feature>
<accession>J0WXY6</accession>
<sequence length="252" mass="26217">MSSIITELIKLRRSASWGIVLLLPIIMVAVGGGSTWATDGFVDGWHTLWVRSIGFYSMAVLAVGLAVLASLVWRVEHRGSNWNALMSRPVPTWQIIAAKTVSVAALAAVMQLVLVLAVIVIGTLLDLPGILPARYLAISVLIVVTCVPVCALQSALSAFSRSFALPVAAGLALTGVGTMSLLVHVPGAVILPHALLTRTALTGAFGSADETTFEVQNLSAVGAATTIGLSVVLTALIVAATARVLDRSDTRC</sequence>
<keyword evidence="3" id="KW-1185">Reference proteome</keyword>
<dbReference type="EMBL" id="AKFT01000162">
    <property type="protein sequence ID" value="EJF41171.1"/>
    <property type="molecule type" value="Genomic_DNA"/>
</dbReference>
<feature type="transmembrane region" description="Helical" evidence="1">
    <location>
        <begin position="53"/>
        <end position="75"/>
    </location>
</feature>
<reference evidence="2 3" key="1">
    <citation type="submission" date="2012-05" db="EMBL/GenBank/DDBJ databases">
        <authorList>
            <person name="Harkins D.M."/>
            <person name="Madupu R."/>
            <person name="Durkin A.S."/>
            <person name="Torralba M."/>
            <person name="Methe B."/>
            <person name="Sutton G.G."/>
            <person name="Nelson K.E."/>
        </authorList>
    </citation>
    <scope>NUCLEOTIDE SEQUENCE [LARGE SCALE GENOMIC DNA]</scope>
    <source>
        <strain evidence="2 3">F0489</strain>
    </source>
</reference>
<keyword evidence="1" id="KW-0472">Membrane</keyword>
<dbReference type="AlphaFoldDB" id="J0WXY6"/>
<evidence type="ECO:0000313" key="2">
    <source>
        <dbReference type="EMBL" id="EJF41171.1"/>
    </source>
</evidence>
<organism evidence="2 3">
    <name type="scientific">Actinomyces massiliensis F0489</name>
    <dbReference type="NCBI Taxonomy" id="1125718"/>
    <lineage>
        <taxon>Bacteria</taxon>
        <taxon>Bacillati</taxon>
        <taxon>Actinomycetota</taxon>
        <taxon>Actinomycetes</taxon>
        <taxon>Actinomycetales</taxon>
        <taxon>Actinomycetaceae</taxon>
        <taxon>Actinomyces</taxon>
    </lineage>
</organism>
<evidence type="ECO:0000313" key="3">
    <source>
        <dbReference type="Proteomes" id="UP000002941"/>
    </source>
</evidence>
<dbReference type="eggNOG" id="COG4200">
    <property type="taxonomic scope" value="Bacteria"/>
</dbReference>
<dbReference type="OrthoDB" id="9781996at2"/>
<dbReference type="Proteomes" id="UP000002941">
    <property type="component" value="Unassembled WGS sequence"/>
</dbReference>
<feature type="transmembrane region" description="Helical" evidence="1">
    <location>
        <begin position="220"/>
        <end position="245"/>
    </location>
</feature>
<protein>
    <submittedName>
        <fullName evidence="2">ABC-2 family transporter protein</fullName>
    </submittedName>
</protein>
<evidence type="ECO:0000256" key="1">
    <source>
        <dbReference type="SAM" id="Phobius"/>
    </source>
</evidence>
<name>J0WXY6_9ACTO</name>
<keyword evidence="1" id="KW-0812">Transmembrane</keyword>
<keyword evidence="1" id="KW-1133">Transmembrane helix</keyword>
<feature type="transmembrane region" description="Helical" evidence="1">
    <location>
        <begin position="133"/>
        <end position="151"/>
    </location>
</feature>
<feature type="transmembrane region" description="Helical" evidence="1">
    <location>
        <begin position="96"/>
        <end position="121"/>
    </location>
</feature>
<dbReference type="RefSeq" id="WP_008732389.1">
    <property type="nucleotide sequence ID" value="NZ_AKFT01000162.1"/>
</dbReference>
<feature type="transmembrane region" description="Helical" evidence="1">
    <location>
        <begin position="163"/>
        <end position="185"/>
    </location>
</feature>
<comment type="caution">
    <text evidence="2">The sequence shown here is derived from an EMBL/GenBank/DDBJ whole genome shotgun (WGS) entry which is preliminary data.</text>
</comment>
<dbReference type="PATRIC" id="fig|1125718.3.peg.1988"/>
<proteinExistence type="predicted"/>
<gene>
    <name evidence="2" type="ORF">HMPREF1318_2280</name>
</gene>